<protein>
    <recommendedName>
        <fullName evidence="2 5">peptidylprolyl isomerase</fullName>
        <ecNumber evidence="2 5">5.2.1.8</ecNumber>
    </recommendedName>
</protein>
<evidence type="ECO:0000256" key="4">
    <source>
        <dbReference type="ARBA" id="ARBA00023235"/>
    </source>
</evidence>
<dbReference type="AlphaFoldDB" id="A0A9D4YZL8"/>
<dbReference type="Proteomes" id="UP001055712">
    <property type="component" value="Unassembled WGS sequence"/>
</dbReference>
<proteinExistence type="predicted"/>
<feature type="domain" description="PPIase FKBP-type" evidence="6">
    <location>
        <begin position="112"/>
        <end position="204"/>
    </location>
</feature>
<evidence type="ECO:0000259" key="6">
    <source>
        <dbReference type="PROSITE" id="PS50059"/>
    </source>
</evidence>
<dbReference type="InterPro" id="IPR001179">
    <property type="entry name" value="PPIase_FKBP_dom"/>
</dbReference>
<evidence type="ECO:0000256" key="5">
    <source>
        <dbReference type="PROSITE-ProRule" id="PRU00277"/>
    </source>
</evidence>
<dbReference type="SUPFAM" id="SSF54534">
    <property type="entry name" value="FKBP-like"/>
    <property type="match status" value="1"/>
</dbReference>
<dbReference type="PANTHER" id="PTHR43811">
    <property type="entry name" value="FKBP-TYPE PEPTIDYL-PROLYL CIS-TRANS ISOMERASE FKPA"/>
    <property type="match status" value="1"/>
</dbReference>
<gene>
    <name evidence="7" type="ORF">D9Q98_002957</name>
</gene>
<keyword evidence="8" id="KW-1185">Reference proteome</keyword>
<comment type="caution">
    <text evidence="7">The sequence shown here is derived from an EMBL/GenBank/DDBJ whole genome shotgun (WGS) entry which is preliminary data.</text>
</comment>
<evidence type="ECO:0000256" key="1">
    <source>
        <dbReference type="ARBA" id="ARBA00000971"/>
    </source>
</evidence>
<evidence type="ECO:0000256" key="2">
    <source>
        <dbReference type="ARBA" id="ARBA00013194"/>
    </source>
</evidence>
<dbReference type="PANTHER" id="PTHR43811:SF17">
    <property type="entry name" value="PEPTIDYL-PROLYL CIS-TRANS ISOMERASE FKBP16-3, CHLOROPLASTIC"/>
    <property type="match status" value="1"/>
</dbReference>
<reference evidence="7" key="2">
    <citation type="submission" date="2020-11" db="EMBL/GenBank/DDBJ databases">
        <authorList>
            <person name="Cecchin M."/>
            <person name="Marcolungo L."/>
            <person name="Rossato M."/>
            <person name="Girolomoni L."/>
            <person name="Cosentino E."/>
            <person name="Cuine S."/>
            <person name="Li-Beisson Y."/>
            <person name="Delledonne M."/>
            <person name="Ballottari M."/>
        </authorList>
    </citation>
    <scope>NUCLEOTIDE SEQUENCE</scope>
    <source>
        <strain evidence="7">211/11P</strain>
        <tissue evidence="7">Whole cell</tissue>
    </source>
</reference>
<sequence length="214" mass="22224">MIAGCLTHQAFVSTSACSKAAYRRRLAVVRAAAEPQPAATSRRDALRQAVGVAAVALLSRAAPAAAIDDEEQAALCDASCASDLAGKERVTTASGLQYIDLVEGKGLSPPKGYQVTVDYVAMTPEGRIFDSSLAKGYPYQIRVGAGQVVPGLDEGLLTMATGGVRRLYIPGDLAFPKGLPAAAGRPRVAPASPVVFDVKLLRIPGVTDDDEDEA</sequence>
<dbReference type="GO" id="GO:0003755">
    <property type="term" value="F:peptidyl-prolyl cis-trans isomerase activity"/>
    <property type="evidence" value="ECO:0007669"/>
    <property type="project" value="UniProtKB-KW"/>
</dbReference>
<keyword evidence="3 5" id="KW-0697">Rotamase</keyword>
<evidence type="ECO:0000313" key="7">
    <source>
        <dbReference type="EMBL" id="KAI3434903.1"/>
    </source>
</evidence>
<keyword evidence="4 5" id="KW-0413">Isomerase</keyword>
<organism evidence="7 8">
    <name type="scientific">Chlorella vulgaris</name>
    <name type="common">Green alga</name>
    <dbReference type="NCBI Taxonomy" id="3077"/>
    <lineage>
        <taxon>Eukaryota</taxon>
        <taxon>Viridiplantae</taxon>
        <taxon>Chlorophyta</taxon>
        <taxon>core chlorophytes</taxon>
        <taxon>Trebouxiophyceae</taxon>
        <taxon>Chlorellales</taxon>
        <taxon>Chlorellaceae</taxon>
        <taxon>Chlorella clade</taxon>
        <taxon>Chlorella</taxon>
    </lineage>
</organism>
<dbReference type="InterPro" id="IPR046357">
    <property type="entry name" value="PPIase_dom_sf"/>
</dbReference>
<dbReference type="Gene3D" id="3.10.50.40">
    <property type="match status" value="1"/>
</dbReference>
<evidence type="ECO:0000313" key="8">
    <source>
        <dbReference type="Proteomes" id="UP001055712"/>
    </source>
</evidence>
<dbReference type="EC" id="5.2.1.8" evidence="2 5"/>
<comment type="catalytic activity">
    <reaction evidence="1 5">
        <text>[protein]-peptidylproline (omega=180) = [protein]-peptidylproline (omega=0)</text>
        <dbReference type="Rhea" id="RHEA:16237"/>
        <dbReference type="Rhea" id="RHEA-COMP:10747"/>
        <dbReference type="Rhea" id="RHEA-COMP:10748"/>
        <dbReference type="ChEBI" id="CHEBI:83833"/>
        <dbReference type="ChEBI" id="CHEBI:83834"/>
        <dbReference type="EC" id="5.2.1.8"/>
    </reaction>
</comment>
<accession>A0A9D4YZL8</accession>
<dbReference type="PROSITE" id="PS50059">
    <property type="entry name" value="FKBP_PPIASE"/>
    <property type="match status" value="1"/>
</dbReference>
<name>A0A9D4YZL8_CHLVU</name>
<evidence type="ECO:0000256" key="3">
    <source>
        <dbReference type="ARBA" id="ARBA00023110"/>
    </source>
</evidence>
<dbReference type="EMBL" id="SIDB01000003">
    <property type="protein sequence ID" value="KAI3434903.1"/>
    <property type="molecule type" value="Genomic_DNA"/>
</dbReference>
<dbReference type="OrthoDB" id="77911at2759"/>
<reference evidence="7" key="1">
    <citation type="journal article" date="2019" name="Plant J.">
        <title>Chlorella vulgaris genome assembly and annotation reveals the molecular basis for metabolic acclimation to high light conditions.</title>
        <authorList>
            <person name="Cecchin M."/>
            <person name="Marcolungo L."/>
            <person name="Rossato M."/>
            <person name="Girolomoni L."/>
            <person name="Cosentino E."/>
            <person name="Cuine S."/>
            <person name="Li-Beisson Y."/>
            <person name="Delledonne M."/>
            <person name="Ballottari M."/>
        </authorList>
    </citation>
    <scope>NUCLEOTIDE SEQUENCE</scope>
    <source>
        <strain evidence="7">211/11P</strain>
    </source>
</reference>
<dbReference type="Pfam" id="PF00254">
    <property type="entry name" value="FKBP_C"/>
    <property type="match status" value="1"/>
</dbReference>